<dbReference type="InterPro" id="IPR009057">
    <property type="entry name" value="Homeodomain-like_sf"/>
</dbReference>
<dbReference type="InterPro" id="IPR011256">
    <property type="entry name" value="Reg_factor_effector_dom_sf"/>
</dbReference>
<feature type="domain" description="HTH araC/xylS-type" evidence="4">
    <location>
        <begin position="16"/>
        <end position="115"/>
    </location>
</feature>
<dbReference type="Pfam" id="PF06445">
    <property type="entry name" value="GyrI-like"/>
    <property type="match status" value="1"/>
</dbReference>
<dbReference type="Pfam" id="PF12833">
    <property type="entry name" value="HTH_18"/>
    <property type="match status" value="1"/>
</dbReference>
<sequence length="293" mass="31225">MNDVGAPPSPSVDPLERARLRMTGDLGRALSLADCAAAAGLSPYHFSRQFAARYGTSPIAYARSLRLHAAAERLASQTPPRLIDLALDCGFDTQEGFTRAFARAFGVTPGRFQRGARPVPSESPPMPSGLDALPTLIQADGPERMPALRIAGLSQIFEEATKAGIPALWGRLFAHPALAGWTGGQTFGVCAAIGEGSGDMRYMAGLEAAGGEPAPPGLEFIELPSRDYLIFTLETQGPDLHAQMQAAAREIWGQRLPRTGLRLARAPDLEVYPPGFDPSRAGATIAWWIPVEP</sequence>
<gene>
    <name evidence="5" type="ORF">DJ019_19880</name>
</gene>
<dbReference type="PROSITE" id="PS00041">
    <property type="entry name" value="HTH_ARAC_FAMILY_1"/>
    <property type="match status" value="1"/>
</dbReference>
<dbReference type="SUPFAM" id="SSF55136">
    <property type="entry name" value="Probable bacterial effector-binding domain"/>
    <property type="match status" value="1"/>
</dbReference>
<dbReference type="GO" id="GO:0003700">
    <property type="term" value="F:DNA-binding transcription factor activity"/>
    <property type="evidence" value="ECO:0007669"/>
    <property type="project" value="InterPro"/>
</dbReference>
<dbReference type="InterPro" id="IPR010499">
    <property type="entry name" value="AraC_E-bd"/>
</dbReference>
<dbReference type="Gene3D" id="3.20.80.10">
    <property type="entry name" value="Regulatory factor, effector binding domain"/>
    <property type="match status" value="1"/>
</dbReference>
<dbReference type="Gene3D" id="1.10.10.60">
    <property type="entry name" value="Homeodomain-like"/>
    <property type="match status" value="2"/>
</dbReference>
<dbReference type="EMBL" id="QFYS01000013">
    <property type="protein sequence ID" value="RAK62139.1"/>
    <property type="molecule type" value="Genomic_DNA"/>
</dbReference>
<dbReference type="PANTHER" id="PTHR46796">
    <property type="entry name" value="HTH-TYPE TRANSCRIPTIONAL ACTIVATOR RHAS-RELATED"/>
    <property type="match status" value="1"/>
</dbReference>
<proteinExistence type="predicted"/>
<reference evidence="5 6" key="1">
    <citation type="submission" date="2018-05" db="EMBL/GenBank/DDBJ databases">
        <authorList>
            <person name="Lanie J.A."/>
            <person name="Ng W.-L."/>
            <person name="Kazmierczak K.M."/>
            <person name="Andrzejewski T.M."/>
            <person name="Davidsen T.M."/>
            <person name="Wayne K.J."/>
            <person name="Tettelin H."/>
            <person name="Glass J.I."/>
            <person name="Rusch D."/>
            <person name="Podicherti R."/>
            <person name="Tsui H.-C.T."/>
            <person name="Winkler M.E."/>
        </authorList>
    </citation>
    <scope>NUCLEOTIDE SEQUENCE [LARGE SCALE GENOMIC DNA]</scope>
    <source>
        <strain evidence="5 6">BUT-10</strain>
    </source>
</reference>
<comment type="caution">
    <text evidence="5">The sequence shown here is derived from an EMBL/GenBank/DDBJ whole genome shotgun (WGS) entry which is preliminary data.</text>
</comment>
<dbReference type="InterPro" id="IPR029442">
    <property type="entry name" value="GyrI-like"/>
</dbReference>
<name>A0A328B5J1_9CAUL</name>
<keyword evidence="3" id="KW-0804">Transcription</keyword>
<keyword evidence="2" id="KW-0238">DNA-binding</keyword>
<dbReference type="SUPFAM" id="SSF46689">
    <property type="entry name" value="Homeodomain-like"/>
    <property type="match status" value="2"/>
</dbReference>
<dbReference type="RefSeq" id="WP_111278483.1">
    <property type="nucleotide sequence ID" value="NZ_QFYS01000013.1"/>
</dbReference>
<dbReference type="InterPro" id="IPR020449">
    <property type="entry name" value="Tscrpt_reg_AraC-type_HTH"/>
</dbReference>
<dbReference type="PROSITE" id="PS01124">
    <property type="entry name" value="HTH_ARAC_FAMILY_2"/>
    <property type="match status" value="1"/>
</dbReference>
<dbReference type="InterPro" id="IPR050204">
    <property type="entry name" value="AraC_XylS_family_regulators"/>
</dbReference>
<protein>
    <submittedName>
        <fullName evidence="5">AraC family transcriptional regulator</fullName>
    </submittedName>
</protein>
<organism evidence="5 6">
    <name type="scientific">Phenylobacterium kunshanense</name>
    <dbReference type="NCBI Taxonomy" id="1445034"/>
    <lineage>
        <taxon>Bacteria</taxon>
        <taxon>Pseudomonadati</taxon>
        <taxon>Pseudomonadota</taxon>
        <taxon>Alphaproteobacteria</taxon>
        <taxon>Caulobacterales</taxon>
        <taxon>Caulobacteraceae</taxon>
        <taxon>Phenylobacterium</taxon>
    </lineage>
</organism>
<dbReference type="PRINTS" id="PR00032">
    <property type="entry name" value="HTHARAC"/>
</dbReference>
<dbReference type="SMART" id="SM00342">
    <property type="entry name" value="HTH_ARAC"/>
    <property type="match status" value="1"/>
</dbReference>
<evidence type="ECO:0000256" key="3">
    <source>
        <dbReference type="ARBA" id="ARBA00023163"/>
    </source>
</evidence>
<dbReference type="Proteomes" id="UP000249524">
    <property type="component" value="Unassembled WGS sequence"/>
</dbReference>
<dbReference type="SMART" id="SM00871">
    <property type="entry name" value="AraC_E_bind"/>
    <property type="match status" value="1"/>
</dbReference>
<keyword evidence="6" id="KW-1185">Reference proteome</keyword>
<keyword evidence="1" id="KW-0805">Transcription regulation</keyword>
<evidence type="ECO:0000256" key="1">
    <source>
        <dbReference type="ARBA" id="ARBA00023015"/>
    </source>
</evidence>
<dbReference type="GO" id="GO:0043565">
    <property type="term" value="F:sequence-specific DNA binding"/>
    <property type="evidence" value="ECO:0007669"/>
    <property type="project" value="InterPro"/>
</dbReference>
<dbReference type="OrthoDB" id="7210843at2"/>
<dbReference type="AlphaFoldDB" id="A0A328B5J1"/>
<accession>A0A328B5J1</accession>
<evidence type="ECO:0000313" key="6">
    <source>
        <dbReference type="Proteomes" id="UP000249524"/>
    </source>
</evidence>
<evidence type="ECO:0000313" key="5">
    <source>
        <dbReference type="EMBL" id="RAK62139.1"/>
    </source>
</evidence>
<dbReference type="InterPro" id="IPR018062">
    <property type="entry name" value="HTH_AraC-typ_CS"/>
</dbReference>
<evidence type="ECO:0000259" key="4">
    <source>
        <dbReference type="PROSITE" id="PS01124"/>
    </source>
</evidence>
<dbReference type="InterPro" id="IPR018060">
    <property type="entry name" value="HTH_AraC"/>
</dbReference>
<evidence type="ECO:0000256" key="2">
    <source>
        <dbReference type="ARBA" id="ARBA00023125"/>
    </source>
</evidence>